<dbReference type="GO" id="GO:0019441">
    <property type="term" value="P:L-tryptophan catabolic process to kynurenine"/>
    <property type="evidence" value="ECO:0007669"/>
    <property type="project" value="InterPro"/>
</dbReference>
<keyword evidence="2" id="KW-1185">Reference proteome</keyword>
<dbReference type="Proteomes" id="UP000225972">
    <property type="component" value="Unassembled WGS sequence"/>
</dbReference>
<protein>
    <submittedName>
        <fullName evidence="1">Kynurenine formamidase</fullName>
        <ecNumber evidence="1">3.5.1.9</ecNumber>
    </submittedName>
</protein>
<dbReference type="InterPro" id="IPR007325">
    <property type="entry name" value="KFase/CYL"/>
</dbReference>
<gene>
    <name evidence="1" type="primary">kynB_1</name>
    <name evidence="1" type="ORF">TRP8649_04042</name>
</gene>
<dbReference type="PANTHER" id="PTHR43564:SF2">
    <property type="entry name" value="BLR6059 PROTEIN"/>
    <property type="match status" value="1"/>
</dbReference>
<reference evidence="2" key="1">
    <citation type="submission" date="2017-05" db="EMBL/GenBank/DDBJ databases">
        <authorList>
            <person name="Rodrigo-Torres L."/>
            <person name="Arahal R. D."/>
            <person name="Lucena T."/>
        </authorList>
    </citation>
    <scope>NUCLEOTIDE SEQUENCE [LARGE SCALE GENOMIC DNA]</scope>
    <source>
        <strain evidence="2">CECT 8649</strain>
    </source>
</reference>
<dbReference type="OrthoDB" id="9777007at2"/>
<dbReference type="Gene3D" id="3.50.30.50">
    <property type="entry name" value="Putative cyclase"/>
    <property type="match status" value="1"/>
</dbReference>
<dbReference type="EC" id="3.5.1.9" evidence="1"/>
<dbReference type="PANTHER" id="PTHR43564">
    <property type="entry name" value="KYNURENINE FORMAMIDASE-LIKE PROTEIN"/>
    <property type="match status" value="1"/>
</dbReference>
<evidence type="ECO:0000313" key="1">
    <source>
        <dbReference type="EMBL" id="SMX29902.1"/>
    </source>
</evidence>
<dbReference type="Pfam" id="PF04199">
    <property type="entry name" value="Cyclase"/>
    <property type="match status" value="1"/>
</dbReference>
<evidence type="ECO:0000313" key="2">
    <source>
        <dbReference type="Proteomes" id="UP000225972"/>
    </source>
</evidence>
<dbReference type="AlphaFoldDB" id="A0A238JIY6"/>
<proteinExistence type="predicted"/>
<accession>A0A238JIY6</accession>
<keyword evidence="1" id="KW-0378">Hydrolase</keyword>
<dbReference type="EMBL" id="FXXP01000003">
    <property type="protein sequence ID" value="SMX29902.1"/>
    <property type="molecule type" value="Genomic_DNA"/>
</dbReference>
<dbReference type="SUPFAM" id="SSF102198">
    <property type="entry name" value="Putative cyclase"/>
    <property type="match status" value="1"/>
</dbReference>
<sequence>MGKRIIDLSVAIDDVTPADPPPFRPQIEYLDHAFGAQEMEQMFGMPADKQLEGAGPASERLTLSTHNGTHLDAPWHYHPTMNGGEPAITIDQVPLDWCMGPGVKLDFRHFPDAYVVTAQDIEAELARINHSLQAGDIVVVNTRAGARYGQADYLSAGCGMGREATLYLTSRGVRVCGTDAWSWDAPLASQMAKINETGDYSLFWEGHKAGAEQAYCHIEKLTNLETLPSTGFEFMALPIKVAKGSAGWCRAVGVIHD</sequence>
<dbReference type="GO" id="GO:0004061">
    <property type="term" value="F:arylformamidase activity"/>
    <property type="evidence" value="ECO:0007669"/>
    <property type="project" value="UniProtKB-EC"/>
</dbReference>
<dbReference type="RefSeq" id="WP_099248544.1">
    <property type="nucleotide sequence ID" value="NZ_FXXP01000003.1"/>
</dbReference>
<name>A0A238JIY6_9RHOB</name>
<organism evidence="1 2">
    <name type="scientific">Pelagimonas phthalicica</name>
    <dbReference type="NCBI Taxonomy" id="1037362"/>
    <lineage>
        <taxon>Bacteria</taxon>
        <taxon>Pseudomonadati</taxon>
        <taxon>Pseudomonadota</taxon>
        <taxon>Alphaproteobacteria</taxon>
        <taxon>Rhodobacterales</taxon>
        <taxon>Roseobacteraceae</taxon>
        <taxon>Pelagimonas</taxon>
    </lineage>
</organism>
<dbReference type="InterPro" id="IPR037175">
    <property type="entry name" value="KFase_sf"/>
</dbReference>